<keyword evidence="3 6" id="KW-0812">Transmembrane</keyword>
<keyword evidence="8" id="KW-1185">Reference proteome</keyword>
<dbReference type="Pfam" id="PF02361">
    <property type="entry name" value="CbiQ"/>
    <property type="match status" value="1"/>
</dbReference>
<dbReference type="InterPro" id="IPR012809">
    <property type="entry name" value="ECF_CbiQ"/>
</dbReference>
<dbReference type="KEGG" id="tfa:BW733_01320"/>
<dbReference type="InterPro" id="IPR003339">
    <property type="entry name" value="ABC/ECF_trnsptr_transmembrane"/>
</dbReference>
<dbReference type="CDD" id="cd16914">
    <property type="entry name" value="EcfT"/>
    <property type="match status" value="1"/>
</dbReference>
<evidence type="ECO:0000256" key="6">
    <source>
        <dbReference type="SAM" id="Phobius"/>
    </source>
</evidence>
<comment type="subcellular location">
    <subcellularLocation>
        <location evidence="1">Cell membrane</location>
        <topology evidence="1">Multi-pass membrane protein</topology>
    </subcellularLocation>
</comment>
<proteinExistence type="predicted"/>
<feature type="transmembrane region" description="Helical" evidence="6">
    <location>
        <begin position="229"/>
        <end position="250"/>
    </location>
</feature>
<keyword evidence="2" id="KW-1003">Cell membrane</keyword>
<dbReference type="PANTHER" id="PTHR43723:SF1">
    <property type="entry name" value="COBALT TRANSPORT PROTEIN CBIQ"/>
    <property type="match status" value="1"/>
</dbReference>
<keyword evidence="4 6" id="KW-1133">Transmembrane helix</keyword>
<keyword evidence="5 6" id="KW-0472">Membrane</keyword>
<protein>
    <submittedName>
        <fullName evidence="7">Cobalt ECF transporter T component CbiQ</fullName>
    </submittedName>
</protein>
<dbReference type="RefSeq" id="WP_077347194.1">
    <property type="nucleotide sequence ID" value="NZ_CP019607.1"/>
</dbReference>
<dbReference type="Proteomes" id="UP000188235">
    <property type="component" value="Chromosome"/>
</dbReference>
<dbReference type="PANTHER" id="PTHR43723">
    <property type="entry name" value="COBALT TRANSPORT PROTEIN CBIQ"/>
    <property type="match status" value="1"/>
</dbReference>
<evidence type="ECO:0000313" key="8">
    <source>
        <dbReference type="Proteomes" id="UP000188235"/>
    </source>
</evidence>
<gene>
    <name evidence="7" type="ORF">BW733_01320</name>
</gene>
<dbReference type="EMBL" id="CP019607">
    <property type="protein sequence ID" value="AQP49671.1"/>
    <property type="molecule type" value="Genomic_DNA"/>
</dbReference>
<evidence type="ECO:0000256" key="1">
    <source>
        <dbReference type="ARBA" id="ARBA00004651"/>
    </source>
</evidence>
<name>A0A1Q2CU99_9ACTN</name>
<evidence type="ECO:0000256" key="3">
    <source>
        <dbReference type="ARBA" id="ARBA00022692"/>
    </source>
</evidence>
<sequence>MTTYSIDDAAWGSPWRRRRVGEKMLLSLALVLTALLTPPWPGCVAVALFSVFLILGPARIRPSLLATVLVAPLTFLLLGTLPVVIQFGGDGWGVGPLRLTQEGLTTAAGLFVHGIAGTLAIMVLATTTPMIDVLTWLRGVHLPDPLLEVASLTYRLLFLLLATTIAVRGAQQARLGDEATFRRRWATVAATTGSIILRTWDRAARLQRGLEGRGYEDSLVTLAPIRRRSWSFVAMTAVGVSGVWLLCLAAA</sequence>
<dbReference type="GO" id="GO:0006824">
    <property type="term" value="P:cobalt ion transport"/>
    <property type="evidence" value="ECO:0007669"/>
    <property type="project" value="InterPro"/>
</dbReference>
<evidence type="ECO:0000256" key="2">
    <source>
        <dbReference type="ARBA" id="ARBA00022475"/>
    </source>
</evidence>
<dbReference type="GO" id="GO:0043190">
    <property type="term" value="C:ATP-binding cassette (ABC) transporter complex"/>
    <property type="evidence" value="ECO:0007669"/>
    <property type="project" value="InterPro"/>
</dbReference>
<organism evidence="7 8">
    <name type="scientific">Tessaracoccus flavescens</name>
    <dbReference type="NCBI Taxonomy" id="399497"/>
    <lineage>
        <taxon>Bacteria</taxon>
        <taxon>Bacillati</taxon>
        <taxon>Actinomycetota</taxon>
        <taxon>Actinomycetes</taxon>
        <taxon>Propionibacteriales</taxon>
        <taxon>Propionibacteriaceae</taxon>
        <taxon>Tessaracoccus</taxon>
    </lineage>
</organism>
<reference evidence="7 8" key="1">
    <citation type="journal article" date="2008" name="Int. J. Syst. Evol. Microbiol.">
        <title>Tessaracoccus flavescens sp. nov., isolated from marine sediment.</title>
        <authorList>
            <person name="Lee D.W."/>
            <person name="Lee S.D."/>
        </authorList>
    </citation>
    <scope>NUCLEOTIDE SEQUENCE [LARGE SCALE GENOMIC DNA]</scope>
    <source>
        <strain evidence="7 8">SST-39T</strain>
    </source>
</reference>
<feature type="transmembrane region" description="Helical" evidence="6">
    <location>
        <begin position="24"/>
        <end position="55"/>
    </location>
</feature>
<dbReference type="NCBIfam" id="TIGR02454">
    <property type="entry name" value="ECF_T_CbiQ"/>
    <property type="match status" value="1"/>
</dbReference>
<evidence type="ECO:0000313" key="7">
    <source>
        <dbReference type="EMBL" id="AQP49671.1"/>
    </source>
</evidence>
<dbReference type="AlphaFoldDB" id="A0A1Q2CU99"/>
<accession>A0A1Q2CU99</accession>
<feature type="transmembrane region" description="Helical" evidence="6">
    <location>
        <begin position="64"/>
        <end position="85"/>
    </location>
</feature>
<feature type="transmembrane region" description="Helical" evidence="6">
    <location>
        <begin position="146"/>
        <end position="167"/>
    </location>
</feature>
<dbReference type="STRING" id="399497.BW733_01320"/>
<evidence type="ECO:0000256" key="5">
    <source>
        <dbReference type="ARBA" id="ARBA00023136"/>
    </source>
</evidence>
<dbReference type="InterPro" id="IPR052770">
    <property type="entry name" value="Cobalt_transport_CbiQ"/>
</dbReference>
<feature type="transmembrane region" description="Helical" evidence="6">
    <location>
        <begin position="105"/>
        <end position="125"/>
    </location>
</feature>
<evidence type="ECO:0000256" key="4">
    <source>
        <dbReference type="ARBA" id="ARBA00022989"/>
    </source>
</evidence>
<dbReference type="OrthoDB" id="4407546at2"/>